<protein>
    <submittedName>
        <fullName evidence="3">DUF5103 domain-containing protein</fullName>
    </submittedName>
</protein>
<dbReference type="InterPro" id="IPR013783">
    <property type="entry name" value="Ig-like_fold"/>
</dbReference>
<keyword evidence="4" id="KW-1185">Reference proteome</keyword>
<dbReference type="EMBL" id="JADQDQ010000003">
    <property type="protein sequence ID" value="MBF9237249.1"/>
    <property type="molecule type" value="Genomic_DNA"/>
</dbReference>
<dbReference type="Proteomes" id="UP000597617">
    <property type="component" value="Unassembled WGS sequence"/>
</dbReference>
<feature type="chain" id="PRO_5046975511" evidence="1">
    <location>
        <begin position="20"/>
        <end position="444"/>
    </location>
</feature>
<dbReference type="PROSITE" id="PS51257">
    <property type="entry name" value="PROKAR_LIPOPROTEIN"/>
    <property type="match status" value="1"/>
</dbReference>
<evidence type="ECO:0000313" key="4">
    <source>
        <dbReference type="Proteomes" id="UP000597617"/>
    </source>
</evidence>
<evidence type="ECO:0000259" key="2">
    <source>
        <dbReference type="Pfam" id="PF17116"/>
    </source>
</evidence>
<gene>
    <name evidence="3" type="ORF">I2I05_07550</name>
</gene>
<dbReference type="RefSeq" id="WP_196281631.1">
    <property type="nucleotide sequence ID" value="NZ_JADQDQ010000003.1"/>
</dbReference>
<feature type="signal peptide" evidence="1">
    <location>
        <begin position="1"/>
        <end position="19"/>
    </location>
</feature>
<evidence type="ECO:0000313" key="3">
    <source>
        <dbReference type="EMBL" id="MBF9237249.1"/>
    </source>
</evidence>
<sequence length="444" mass="50310">MRLLPYASLLLATACVPLGTPITSTNPATTSAQKAPEYYADKTLRYQDYTYSPDVRSVQCYVATGQPNEVFQPPVVPLGRSQAITLEFDVLGDQSQRYTAKLLHCDANWQQSVLTDLQFLNEINEFLITDYRVGINTRVPYFHYRMRAPGVKLSGNYLLVVQSAGGVPVVSRRLVVYENQVQVLLKPGIVVGGAERYTLQQLDFGIAYPSVNLVNPAAEVKVVLRQNFRWDNAKYNLRPTFVRDNERRLDYQYFGFENAFPGLSEYRYFDTRSVQAPGIGVLRVDPQTTPVTAILQPEATRAKQAYNQYQDANGQRVFESREYGRGDTNADYADVTFQLKAEQPAPGPVYVFGALTDWQLKDDFKLTYDEAKQLYTGRALLKQGYYNYSFAVGGARGSVPNEVYFEGTHQETENQYDLLVYYRPPGTRADLLIGYQTVTMNNRQ</sequence>
<keyword evidence="1" id="KW-0732">Signal</keyword>
<accession>A0ABS0IFV8</accession>
<proteinExistence type="predicted"/>
<comment type="caution">
    <text evidence="3">The sequence shown here is derived from an EMBL/GenBank/DDBJ whole genome shotgun (WGS) entry which is preliminary data.</text>
</comment>
<dbReference type="Gene3D" id="2.60.40.10">
    <property type="entry name" value="Immunoglobulins"/>
    <property type="match status" value="1"/>
</dbReference>
<dbReference type="Pfam" id="PF17116">
    <property type="entry name" value="T9SS_plug_1st"/>
    <property type="match status" value="1"/>
</dbReference>
<organism evidence="3 4">
    <name type="scientific">Hymenobacter jeongseonensis</name>
    <dbReference type="NCBI Taxonomy" id="2791027"/>
    <lineage>
        <taxon>Bacteria</taxon>
        <taxon>Pseudomonadati</taxon>
        <taxon>Bacteroidota</taxon>
        <taxon>Cytophagia</taxon>
        <taxon>Cytophagales</taxon>
        <taxon>Hymenobacteraceae</taxon>
        <taxon>Hymenobacter</taxon>
    </lineage>
</organism>
<name>A0ABS0IFV8_9BACT</name>
<feature type="domain" description="Type 9 secretion system plug protein N-terminal" evidence="2">
    <location>
        <begin position="55"/>
        <end position="178"/>
    </location>
</feature>
<evidence type="ECO:0000256" key="1">
    <source>
        <dbReference type="SAM" id="SignalP"/>
    </source>
</evidence>
<dbReference type="InterPro" id="IPR031345">
    <property type="entry name" value="T9SS_Plug_N"/>
</dbReference>
<reference evidence="3 4" key="1">
    <citation type="submission" date="2020-11" db="EMBL/GenBank/DDBJ databases">
        <authorList>
            <person name="Kim M.K."/>
        </authorList>
    </citation>
    <scope>NUCLEOTIDE SEQUENCE [LARGE SCALE GENOMIC DNA]</scope>
    <source>
        <strain evidence="3 4">BT683</strain>
    </source>
</reference>